<dbReference type="GO" id="GO:0016757">
    <property type="term" value="F:glycosyltransferase activity"/>
    <property type="evidence" value="ECO:0007669"/>
    <property type="project" value="InterPro"/>
</dbReference>
<dbReference type="OrthoDB" id="9801609at2"/>
<reference evidence="4 5" key="1">
    <citation type="submission" date="2017-11" db="EMBL/GenBank/DDBJ databases">
        <title>Taxonomic description and genome sequences of Spirosoma HA7 sp. nov., isolated from pollen microhabitat of Corylus avellana.</title>
        <authorList>
            <person name="Ambika Manirajan B."/>
            <person name="Suarez C."/>
            <person name="Ratering S."/>
            <person name="Geissler-Plaum R."/>
            <person name="Cardinale M."/>
            <person name="Sylvia S."/>
        </authorList>
    </citation>
    <scope>NUCLEOTIDE SEQUENCE [LARGE SCALE GENOMIC DNA]</scope>
    <source>
        <strain evidence="4 5">HA7</strain>
    </source>
</reference>
<dbReference type="KEGG" id="spir:CWM47_26375"/>
<evidence type="ECO:0000259" key="2">
    <source>
        <dbReference type="Pfam" id="PF00534"/>
    </source>
</evidence>
<dbReference type="PANTHER" id="PTHR46401:SF2">
    <property type="entry name" value="GLYCOSYLTRANSFERASE WBBK-RELATED"/>
    <property type="match status" value="1"/>
</dbReference>
<protein>
    <submittedName>
        <fullName evidence="4">Glycosyltransferase family 1 protein</fullName>
    </submittedName>
</protein>
<dbReference type="Pfam" id="PF00534">
    <property type="entry name" value="Glycos_transf_1"/>
    <property type="match status" value="1"/>
</dbReference>
<name>A0A2K8Z5C8_9BACT</name>
<dbReference type="PANTHER" id="PTHR46401">
    <property type="entry name" value="GLYCOSYLTRANSFERASE WBBK-RELATED"/>
    <property type="match status" value="1"/>
</dbReference>
<dbReference type="GO" id="GO:0009103">
    <property type="term" value="P:lipopolysaccharide biosynthetic process"/>
    <property type="evidence" value="ECO:0007669"/>
    <property type="project" value="TreeGrafter"/>
</dbReference>
<dbReference type="AlphaFoldDB" id="A0A2K8Z5C8"/>
<feature type="domain" description="Glycosyl transferase family 1" evidence="2">
    <location>
        <begin position="181"/>
        <end position="343"/>
    </location>
</feature>
<dbReference type="InterPro" id="IPR001296">
    <property type="entry name" value="Glyco_trans_1"/>
</dbReference>
<organism evidence="4 5">
    <name type="scientific">Spirosoma pollinicola</name>
    <dbReference type="NCBI Taxonomy" id="2057025"/>
    <lineage>
        <taxon>Bacteria</taxon>
        <taxon>Pseudomonadati</taxon>
        <taxon>Bacteroidota</taxon>
        <taxon>Cytophagia</taxon>
        <taxon>Cytophagales</taxon>
        <taxon>Cytophagaceae</taxon>
        <taxon>Spirosoma</taxon>
    </lineage>
</organism>
<dbReference type="InterPro" id="IPR028098">
    <property type="entry name" value="Glyco_trans_4-like_N"/>
</dbReference>
<proteinExistence type="predicted"/>
<keyword evidence="1 4" id="KW-0808">Transferase</keyword>
<dbReference type="EMBL" id="CP025096">
    <property type="protein sequence ID" value="AUD05060.1"/>
    <property type="molecule type" value="Genomic_DNA"/>
</dbReference>
<dbReference type="RefSeq" id="WP_100991478.1">
    <property type="nucleotide sequence ID" value="NZ_CP025096.1"/>
</dbReference>
<keyword evidence="5" id="KW-1185">Reference proteome</keyword>
<dbReference type="Proteomes" id="UP000232883">
    <property type="component" value="Chromosome"/>
</dbReference>
<evidence type="ECO:0000256" key="1">
    <source>
        <dbReference type="ARBA" id="ARBA00022679"/>
    </source>
</evidence>
<evidence type="ECO:0000313" key="4">
    <source>
        <dbReference type="EMBL" id="AUD05060.1"/>
    </source>
</evidence>
<dbReference type="Pfam" id="PF13439">
    <property type="entry name" value="Glyco_transf_4"/>
    <property type="match status" value="1"/>
</dbReference>
<gene>
    <name evidence="4" type="ORF">CWM47_26375</name>
</gene>
<dbReference type="Gene3D" id="3.40.50.2000">
    <property type="entry name" value="Glycogen Phosphorylase B"/>
    <property type="match status" value="2"/>
</dbReference>
<feature type="domain" description="Glycosyltransferase subfamily 4-like N-terminal" evidence="3">
    <location>
        <begin position="15"/>
        <end position="173"/>
    </location>
</feature>
<sequence>MKIFFDHQAFSLQNYGGISRYFCELINGINSSDINNAHLSLLWSNNAHVKEYGLSGLTYPLPGKHRLLSTSNKLFNIVDARLNNYDIYHATYFDDFLGNLNTKKPLVTTFYDMTYERLAHKFSDLSQDKSISENKRKIAKSSAHLIAISESTKNDMVELLGVAPEKISVIYLGSSFVNEANTSEKESFKSDKPYLLYVGNRNGYKNFETFIRASSGILIKYDVKLICAGGGVFSLEEQDLFKSLFVSDLVEYSPVNDKILPKLYKSAISFVFPSLYEGFGIPVLEAFSCDCPCVVSNTSSLPEVAGEAAFYIDPLSEDSIAHGIERVITEPSLRAELVKKGKDRLKQFSWDNTVRQTVELYQKLV</sequence>
<evidence type="ECO:0000259" key="3">
    <source>
        <dbReference type="Pfam" id="PF13439"/>
    </source>
</evidence>
<dbReference type="CDD" id="cd03809">
    <property type="entry name" value="GT4_MtfB-like"/>
    <property type="match status" value="1"/>
</dbReference>
<evidence type="ECO:0000313" key="5">
    <source>
        <dbReference type="Proteomes" id="UP000232883"/>
    </source>
</evidence>
<accession>A0A2K8Z5C8</accession>
<dbReference type="SUPFAM" id="SSF53756">
    <property type="entry name" value="UDP-Glycosyltransferase/glycogen phosphorylase"/>
    <property type="match status" value="1"/>
</dbReference>